<gene>
    <name evidence="1" type="ORF">KK1_010651</name>
</gene>
<proteinExistence type="predicted"/>
<dbReference type="AlphaFoldDB" id="A0A151TWE5"/>
<dbReference type="Gramene" id="C.cajan_10352.t">
    <property type="protein sequence ID" value="C.cajan_10352.t.cds1"/>
    <property type="gene ID" value="C.cajan_10352"/>
</dbReference>
<reference evidence="1 2" key="1">
    <citation type="journal article" date="2012" name="Nat. Biotechnol.">
        <title>Draft genome sequence of pigeonpea (Cajanus cajan), an orphan legume crop of resource-poor farmers.</title>
        <authorList>
            <person name="Varshney R.K."/>
            <person name="Chen W."/>
            <person name="Li Y."/>
            <person name="Bharti A.K."/>
            <person name="Saxena R.K."/>
            <person name="Schlueter J.A."/>
            <person name="Donoghue M.T."/>
            <person name="Azam S."/>
            <person name="Fan G."/>
            <person name="Whaley A.M."/>
            <person name="Farmer A.D."/>
            <person name="Sheridan J."/>
            <person name="Iwata A."/>
            <person name="Tuteja R."/>
            <person name="Penmetsa R.V."/>
            <person name="Wu W."/>
            <person name="Upadhyaya H.D."/>
            <person name="Yang S.P."/>
            <person name="Shah T."/>
            <person name="Saxena K.B."/>
            <person name="Michael T."/>
            <person name="McCombie W.R."/>
            <person name="Yang B."/>
            <person name="Zhang G."/>
            <person name="Yang H."/>
            <person name="Wang J."/>
            <person name="Spillane C."/>
            <person name="Cook D.R."/>
            <person name="May G.D."/>
            <person name="Xu X."/>
            <person name="Jackson S.A."/>
        </authorList>
    </citation>
    <scope>NUCLEOTIDE SEQUENCE [LARGE SCALE GENOMIC DNA]</scope>
    <source>
        <strain evidence="2">cv. Asha</strain>
    </source>
</reference>
<protein>
    <submittedName>
        <fullName evidence="1">Uncharacterized protein</fullName>
    </submittedName>
</protein>
<organism evidence="1 2">
    <name type="scientific">Cajanus cajan</name>
    <name type="common">Pigeon pea</name>
    <name type="synonym">Cajanus indicus</name>
    <dbReference type="NCBI Taxonomy" id="3821"/>
    <lineage>
        <taxon>Eukaryota</taxon>
        <taxon>Viridiplantae</taxon>
        <taxon>Streptophyta</taxon>
        <taxon>Embryophyta</taxon>
        <taxon>Tracheophyta</taxon>
        <taxon>Spermatophyta</taxon>
        <taxon>Magnoliopsida</taxon>
        <taxon>eudicotyledons</taxon>
        <taxon>Gunneridae</taxon>
        <taxon>Pentapetalae</taxon>
        <taxon>rosids</taxon>
        <taxon>fabids</taxon>
        <taxon>Fabales</taxon>
        <taxon>Fabaceae</taxon>
        <taxon>Papilionoideae</taxon>
        <taxon>50 kb inversion clade</taxon>
        <taxon>NPAAA clade</taxon>
        <taxon>indigoferoid/millettioid clade</taxon>
        <taxon>Phaseoleae</taxon>
        <taxon>Cajanus</taxon>
    </lineage>
</organism>
<dbReference type="Proteomes" id="UP000075243">
    <property type="component" value="Chromosome 3"/>
</dbReference>
<keyword evidence="2" id="KW-1185">Reference proteome</keyword>
<accession>A0A151TWE5</accession>
<sequence length="75" mass="8364">MNFTALRDSMIQPGRGEKLSSCWGGSKTPLVELKIGNGPSSNPGFFTKLTAIYHIVVLLEYQICRVSHIRLSEIR</sequence>
<name>A0A151TWE5_CAJCA</name>
<evidence type="ECO:0000313" key="1">
    <source>
        <dbReference type="EMBL" id="KYP71393.1"/>
    </source>
</evidence>
<evidence type="ECO:0000313" key="2">
    <source>
        <dbReference type="Proteomes" id="UP000075243"/>
    </source>
</evidence>
<dbReference type="EMBL" id="CM003605">
    <property type="protein sequence ID" value="KYP71393.1"/>
    <property type="molecule type" value="Genomic_DNA"/>
</dbReference>